<dbReference type="Proteomes" id="UP001517247">
    <property type="component" value="Unassembled WGS sequence"/>
</dbReference>
<accession>A0ABW9J5F6</accession>
<organism evidence="1 2">
    <name type="scientific">Pedobacter ureilyticus</name>
    <dbReference type="NCBI Taxonomy" id="1393051"/>
    <lineage>
        <taxon>Bacteria</taxon>
        <taxon>Pseudomonadati</taxon>
        <taxon>Bacteroidota</taxon>
        <taxon>Sphingobacteriia</taxon>
        <taxon>Sphingobacteriales</taxon>
        <taxon>Sphingobacteriaceae</taxon>
        <taxon>Pedobacter</taxon>
    </lineage>
</organism>
<dbReference type="RefSeq" id="WP_138722893.1">
    <property type="nucleotide sequence ID" value="NZ_SSHJ02000006.1"/>
</dbReference>
<keyword evidence="2" id="KW-1185">Reference proteome</keyword>
<comment type="caution">
    <text evidence="1">The sequence shown here is derived from an EMBL/GenBank/DDBJ whole genome shotgun (WGS) entry which is preliminary data.</text>
</comment>
<dbReference type="Pfam" id="PF14091">
    <property type="entry name" value="DUF4269"/>
    <property type="match status" value="1"/>
</dbReference>
<protein>
    <submittedName>
        <fullName evidence="1">DUF4269 domain-containing protein</fullName>
    </submittedName>
</protein>
<proteinExistence type="predicted"/>
<dbReference type="EMBL" id="SSHJ02000006">
    <property type="protein sequence ID" value="MFN0255768.1"/>
    <property type="molecule type" value="Genomic_DNA"/>
</dbReference>
<reference evidence="1 2" key="1">
    <citation type="submission" date="2024-12" db="EMBL/GenBank/DDBJ databases">
        <authorList>
            <person name="Hu S."/>
        </authorList>
    </citation>
    <scope>NUCLEOTIDE SEQUENCE [LARGE SCALE GENOMIC DNA]</scope>
    <source>
        <strain evidence="1 2">THG-T11</strain>
    </source>
</reference>
<evidence type="ECO:0000313" key="2">
    <source>
        <dbReference type="Proteomes" id="UP001517247"/>
    </source>
</evidence>
<name>A0ABW9J5F6_9SPHI</name>
<dbReference type="InterPro" id="IPR025365">
    <property type="entry name" value="DUF4269"/>
</dbReference>
<sequence length="174" mass="20461">MDFLNIEYLKEGNERQRLAYQTLVTHQILEKLAAYQPILTGTVPIDIDIENSDLDIICYWKDKEKFFKDLTNLFSSEKEFQIKQGNSRDDETVVCNFKTENFEIEIFGQNIPSTQQNAYRHMLIEHQILQEKGLNFRLKVIELKRSGYKTEPAFAKLLNLKGDPYSTLLDYKIN</sequence>
<gene>
    <name evidence="1" type="ORF">E6A44_009315</name>
</gene>
<evidence type="ECO:0000313" key="1">
    <source>
        <dbReference type="EMBL" id="MFN0255768.1"/>
    </source>
</evidence>